<dbReference type="PANTHER" id="PTHR21015:SF22">
    <property type="entry name" value="GLYCOSYLTRANSFERASE"/>
    <property type="match status" value="1"/>
</dbReference>
<accession>A0A0P0AEV7</accession>
<dbReference type="PROSITE" id="PS51186">
    <property type="entry name" value="GNAT"/>
    <property type="match status" value="1"/>
</dbReference>
<dbReference type="RefSeq" id="WP_074906430.1">
    <property type="nucleotide sequence ID" value="NZ_CP012023.1"/>
</dbReference>
<dbReference type="AlphaFoldDB" id="A0A0P0AEV7"/>
<dbReference type="InterPro" id="IPR020023">
    <property type="entry name" value="PseG"/>
</dbReference>
<proteinExistence type="predicted"/>
<name>A0A0P0AEV7_9RHOB</name>
<dbReference type="Gene3D" id="3.40.50.11190">
    <property type="match status" value="1"/>
</dbReference>
<dbReference type="Gene3D" id="3.40.630.30">
    <property type="match status" value="1"/>
</dbReference>
<gene>
    <name evidence="1" type="ORF">IMCC12053_2935</name>
</gene>
<sequence>MKIAFRADASVQIGTGHVMRCLTLATEMYRRGHTCCFVCRDLPGHLSQMIGDAGFDLSVLPAPAADFKADDNDPDHAAWAGVPWELDAEQTLAAAQDVDWLVVDHYAFDARWEAAARCQGAKLAAIDDLADRPHIADLLLDQNLGRRSSEYDDLLPQKAERLIGPNYALLRPEFAALREAALAGRAERGNKVKTVLVSMGGVDLENATGAVLNVIGAQSDLSITVVMGANAPSLDLVQAQAAACSGRVEVIVNTSDMAGLMTDADLAVGAAGGTSLERCALGLPSLVAVLAQNQVEAAAALSIAGAAIEIGSPQSSEFPARLADALKHTQVFGNLNTLSLAAASVTDGRGVARVADALEYPLGLRSVTMDDAVAIWHWRRALPISHFRTQATPSLREHLSWFLEALGDARRRFYVVGDPSIAHLRLDLDDTGHAAVSIILAPDARGKGFGLRLLSLLASSGRAEGLSALVAEVHSENTASISLFRACGYVETGLVDGFYGFKLTL</sequence>
<dbReference type="SUPFAM" id="SSF55729">
    <property type="entry name" value="Acyl-CoA N-acyltransferases (Nat)"/>
    <property type="match status" value="1"/>
</dbReference>
<dbReference type="Pfam" id="PF00583">
    <property type="entry name" value="Acetyltransf_1"/>
    <property type="match status" value="1"/>
</dbReference>
<dbReference type="STRING" id="1397108.IMCC12053_2935"/>
<dbReference type="Proteomes" id="UP000064920">
    <property type="component" value="Chromosome"/>
</dbReference>
<keyword evidence="1" id="KW-0808">Transferase</keyword>
<dbReference type="KEGG" id="cmar:IMCC12053_2935"/>
<dbReference type="InterPro" id="IPR000182">
    <property type="entry name" value="GNAT_dom"/>
</dbReference>
<dbReference type="EMBL" id="CP012023">
    <property type="protein sequence ID" value="ALI56882.1"/>
    <property type="molecule type" value="Genomic_DNA"/>
</dbReference>
<keyword evidence="1" id="KW-0548">Nucleotidyltransferase</keyword>
<keyword evidence="2" id="KW-1185">Reference proteome</keyword>
<dbReference type="NCBIfam" id="TIGR03590">
    <property type="entry name" value="PseG"/>
    <property type="match status" value="1"/>
</dbReference>
<dbReference type="PATRIC" id="fig|1397108.4.peg.3012"/>
<dbReference type="SUPFAM" id="SSF53756">
    <property type="entry name" value="UDP-Glycosyltransferase/glycogen phosphorylase"/>
    <property type="match status" value="1"/>
</dbReference>
<dbReference type="PANTHER" id="PTHR21015">
    <property type="entry name" value="UDP-N-ACETYLGLUCOSAMINE--N-ACETYLMURAMYL-(PENTAPEPTIDE) PYROPHOSPHORYL-UNDECAPRENOL N-ACETYLGLUCOSAMINE TRANSFERASE 1"/>
    <property type="match status" value="1"/>
</dbReference>
<reference evidence="1 2" key="1">
    <citation type="submission" date="2015-05" db="EMBL/GenBank/DDBJ databases">
        <authorList>
            <person name="Wang D.B."/>
            <person name="Wang M."/>
        </authorList>
    </citation>
    <scope>NUCLEOTIDE SEQUENCE [LARGE SCALE GENOMIC DNA]</scope>
    <source>
        <strain evidence="1 2">IMCC 12053</strain>
    </source>
</reference>
<dbReference type="Gene3D" id="3.40.50.2000">
    <property type="entry name" value="Glycogen Phosphorylase B"/>
    <property type="match status" value="1"/>
</dbReference>
<dbReference type="OrthoDB" id="9788924at2"/>
<dbReference type="GO" id="GO:0016747">
    <property type="term" value="F:acyltransferase activity, transferring groups other than amino-acyl groups"/>
    <property type="evidence" value="ECO:0007669"/>
    <property type="project" value="InterPro"/>
</dbReference>
<dbReference type="EC" id="2.7.7.43" evidence="1"/>
<evidence type="ECO:0000313" key="2">
    <source>
        <dbReference type="Proteomes" id="UP000064920"/>
    </source>
</evidence>
<dbReference type="GO" id="GO:0016757">
    <property type="term" value="F:glycosyltransferase activity"/>
    <property type="evidence" value="ECO:0007669"/>
    <property type="project" value="TreeGrafter"/>
</dbReference>
<dbReference type="GO" id="GO:0008781">
    <property type="term" value="F:N-acylneuraminate cytidylyltransferase activity"/>
    <property type="evidence" value="ECO:0007669"/>
    <property type="project" value="UniProtKB-EC"/>
</dbReference>
<evidence type="ECO:0000313" key="1">
    <source>
        <dbReference type="EMBL" id="ALI56882.1"/>
    </source>
</evidence>
<protein>
    <submittedName>
        <fullName evidence="1">Pseudaminic acid cytidylyltransferase</fullName>
        <ecNumber evidence="1">2.7.7.43</ecNumber>
    </submittedName>
</protein>
<dbReference type="InterPro" id="IPR016181">
    <property type="entry name" value="Acyl_CoA_acyltransferase"/>
</dbReference>
<organism evidence="1 2">
    <name type="scientific">Celeribacter marinus</name>
    <dbReference type="NCBI Taxonomy" id="1397108"/>
    <lineage>
        <taxon>Bacteria</taxon>
        <taxon>Pseudomonadati</taxon>
        <taxon>Pseudomonadota</taxon>
        <taxon>Alphaproteobacteria</taxon>
        <taxon>Rhodobacterales</taxon>
        <taxon>Roseobacteraceae</taxon>
        <taxon>Celeribacter</taxon>
    </lineage>
</organism>